<gene>
    <name evidence="4" type="ORF">SHERM_08486</name>
</gene>
<dbReference type="Pfam" id="PF13639">
    <property type="entry name" value="zf-RING_2"/>
    <property type="match status" value="1"/>
</dbReference>
<keyword evidence="2" id="KW-0472">Membrane</keyword>
<dbReference type="Gene3D" id="3.30.40.10">
    <property type="entry name" value="Zinc/RING finger domain, C3HC4 (zinc finger)"/>
    <property type="match status" value="1"/>
</dbReference>
<dbReference type="SMART" id="SM00184">
    <property type="entry name" value="RING"/>
    <property type="match status" value="1"/>
</dbReference>
<feature type="domain" description="RING-type" evidence="3">
    <location>
        <begin position="88"/>
        <end position="130"/>
    </location>
</feature>
<dbReference type="GO" id="GO:0008270">
    <property type="term" value="F:zinc ion binding"/>
    <property type="evidence" value="ECO:0007669"/>
    <property type="project" value="UniProtKB-KW"/>
</dbReference>
<sequence>MLGPSFNLITTIIGFVLSAAFIAFVFARLTCVKLRSVEARQMLEVGSRANLELARREIINGIEPVAVDSIPREKFDYEAFGSSGDSQCIICLVEYEERESLGIIPKCGHSFHLSCIDAWLSKQSTCPICHLPVQQDVGTKRALST</sequence>
<dbReference type="OrthoDB" id="8062037at2759"/>
<dbReference type="PANTHER" id="PTHR47035">
    <property type="entry name" value="OS11G0150450 PROTEIN"/>
    <property type="match status" value="1"/>
</dbReference>
<keyword evidence="1" id="KW-0479">Metal-binding</keyword>
<dbReference type="InterPro" id="IPR053070">
    <property type="entry name" value="RING-type_E3_ubiquitin-ligase"/>
</dbReference>
<keyword evidence="1" id="KW-0862">Zinc</keyword>
<keyword evidence="2" id="KW-1133">Transmembrane helix</keyword>
<keyword evidence="5" id="KW-1185">Reference proteome</keyword>
<evidence type="ECO:0000259" key="3">
    <source>
        <dbReference type="PROSITE" id="PS50089"/>
    </source>
</evidence>
<comment type="caution">
    <text evidence="4">The sequence shown here is derived from an EMBL/GenBank/DDBJ whole genome shotgun (WGS) entry which is preliminary data.</text>
</comment>
<dbReference type="EMBL" id="CACSLK010034598">
    <property type="protein sequence ID" value="CAA0842624.1"/>
    <property type="molecule type" value="Genomic_DNA"/>
</dbReference>
<dbReference type="InterPro" id="IPR013083">
    <property type="entry name" value="Znf_RING/FYVE/PHD"/>
</dbReference>
<dbReference type="AlphaFoldDB" id="A0A9N7NTY5"/>
<accession>A0A9N7NTY5</accession>
<keyword evidence="1" id="KW-0863">Zinc-finger</keyword>
<name>A0A9N7NTY5_STRHE</name>
<organism evidence="4 5">
    <name type="scientific">Striga hermonthica</name>
    <name type="common">Purple witchweed</name>
    <name type="synonym">Buchnera hermonthica</name>
    <dbReference type="NCBI Taxonomy" id="68872"/>
    <lineage>
        <taxon>Eukaryota</taxon>
        <taxon>Viridiplantae</taxon>
        <taxon>Streptophyta</taxon>
        <taxon>Embryophyta</taxon>
        <taxon>Tracheophyta</taxon>
        <taxon>Spermatophyta</taxon>
        <taxon>Magnoliopsida</taxon>
        <taxon>eudicotyledons</taxon>
        <taxon>Gunneridae</taxon>
        <taxon>Pentapetalae</taxon>
        <taxon>asterids</taxon>
        <taxon>lamiids</taxon>
        <taxon>Lamiales</taxon>
        <taxon>Orobanchaceae</taxon>
        <taxon>Buchnereae</taxon>
        <taxon>Striga</taxon>
    </lineage>
</organism>
<dbReference type="SUPFAM" id="SSF57850">
    <property type="entry name" value="RING/U-box"/>
    <property type="match status" value="1"/>
</dbReference>
<protein>
    <submittedName>
        <fullName evidence="4">E3 ubiquitin-protein ligase ATL42</fullName>
    </submittedName>
</protein>
<evidence type="ECO:0000313" key="4">
    <source>
        <dbReference type="EMBL" id="CAA0842624.1"/>
    </source>
</evidence>
<evidence type="ECO:0000313" key="5">
    <source>
        <dbReference type="Proteomes" id="UP001153555"/>
    </source>
</evidence>
<evidence type="ECO:0000256" key="1">
    <source>
        <dbReference type="PROSITE-ProRule" id="PRU00175"/>
    </source>
</evidence>
<dbReference type="PANTHER" id="PTHR47035:SF4">
    <property type="entry name" value="OS02G0676500 PROTEIN"/>
    <property type="match status" value="1"/>
</dbReference>
<dbReference type="Proteomes" id="UP001153555">
    <property type="component" value="Unassembled WGS sequence"/>
</dbReference>
<proteinExistence type="predicted"/>
<dbReference type="InterPro" id="IPR001841">
    <property type="entry name" value="Znf_RING"/>
</dbReference>
<keyword evidence="2" id="KW-0812">Transmembrane</keyword>
<dbReference type="PROSITE" id="PS50089">
    <property type="entry name" value="ZF_RING_2"/>
    <property type="match status" value="1"/>
</dbReference>
<feature type="transmembrane region" description="Helical" evidence="2">
    <location>
        <begin position="6"/>
        <end position="27"/>
    </location>
</feature>
<evidence type="ECO:0000256" key="2">
    <source>
        <dbReference type="SAM" id="Phobius"/>
    </source>
</evidence>
<reference evidence="4" key="1">
    <citation type="submission" date="2019-12" db="EMBL/GenBank/DDBJ databases">
        <authorList>
            <person name="Scholes J."/>
        </authorList>
    </citation>
    <scope>NUCLEOTIDE SEQUENCE</scope>
</reference>